<sequence>MIMGEPDQTDPVGGIADQIAELVRREISHAKKELRESAKSAGLGGGMIGAAGVAGLYGGASITAAAVLLLARRLPPWASAALVGAGVSVAGAVLARRGIGKVREASALPRETIRETKETLDGTGGDPVP</sequence>
<dbReference type="Proteomes" id="UP000000328">
    <property type="component" value="Chromosome"/>
</dbReference>
<dbReference type="AlphaFoldDB" id="A0A0H3DA12"/>
<feature type="compositionally biased region" description="Basic and acidic residues" evidence="1">
    <location>
        <begin position="111"/>
        <end position="120"/>
    </location>
</feature>
<protein>
    <recommendedName>
        <fullName evidence="5">Integral membrane protein</fullName>
    </recommendedName>
</protein>
<organism evidence="3 4">
    <name type="scientific">Amycolatopsis mediterranei (strain U-32)</name>
    <dbReference type="NCBI Taxonomy" id="749927"/>
    <lineage>
        <taxon>Bacteria</taxon>
        <taxon>Bacillati</taxon>
        <taxon>Actinomycetota</taxon>
        <taxon>Actinomycetes</taxon>
        <taxon>Pseudonocardiales</taxon>
        <taxon>Pseudonocardiaceae</taxon>
        <taxon>Amycolatopsis</taxon>
    </lineage>
</organism>
<evidence type="ECO:0000313" key="4">
    <source>
        <dbReference type="Proteomes" id="UP000000328"/>
    </source>
</evidence>
<keyword evidence="2" id="KW-1133">Transmembrane helix</keyword>
<gene>
    <name evidence="3" type="ordered locus">AMED_5735</name>
</gene>
<dbReference type="HOGENOM" id="CLU_106273_0_1_11"/>
<name>A0A0H3DA12_AMYMU</name>
<dbReference type="PATRIC" id="fig|749927.5.peg.5956"/>
<reference evidence="3 4" key="1">
    <citation type="journal article" date="2010" name="Cell Res.">
        <title>Complete genome sequence of the rifamycin SV-producing Amycolatopsis mediterranei U32 revealed its genetic characteristics in phylogeny and metabolism.</title>
        <authorList>
            <person name="Zhao W."/>
            <person name="Zhong Y."/>
            <person name="Yuan H."/>
            <person name="Wang J."/>
            <person name="Zheng H."/>
            <person name="Wang Y."/>
            <person name="Cen X."/>
            <person name="Xu F."/>
            <person name="Bai J."/>
            <person name="Han X."/>
            <person name="Lu G."/>
            <person name="Zhu Y."/>
            <person name="Shao Z."/>
            <person name="Yan H."/>
            <person name="Li C."/>
            <person name="Peng N."/>
            <person name="Zhang Z."/>
            <person name="Zhang Y."/>
            <person name="Lin W."/>
            <person name="Fan Y."/>
            <person name="Qin Z."/>
            <person name="Hu Y."/>
            <person name="Zhu B."/>
            <person name="Wang S."/>
            <person name="Ding X."/>
            <person name="Zhao G.P."/>
        </authorList>
    </citation>
    <scope>NUCLEOTIDE SEQUENCE [LARGE SCALE GENOMIC DNA]</scope>
    <source>
        <strain evidence="4">U-32</strain>
    </source>
</reference>
<evidence type="ECO:0008006" key="5">
    <source>
        <dbReference type="Google" id="ProtNLM"/>
    </source>
</evidence>
<feature type="transmembrane region" description="Helical" evidence="2">
    <location>
        <begin position="41"/>
        <end position="71"/>
    </location>
</feature>
<dbReference type="KEGG" id="amd:AMED_5735"/>
<proteinExistence type="predicted"/>
<evidence type="ECO:0000256" key="2">
    <source>
        <dbReference type="SAM" id="Phobius"/>
    </source>
</evidence>
<feature type="transmembrane region" description="Helical" evidence="2">
    <location>
        <begin position="77"/>
        <end position="95"/>
    </location>
</feature>
<dbReference type="Pfam" id="PF07332">
    <property type="entry name" value="Phage_holin_3_6"/>
    <property type="match status" value="1"/>
</dbReference>
<dbReference type="EMBL" id="CP002000">
    <property type="protein sequence ID" value="ADJ47486.1"/>
    <property type="molecule type" value="Genomic_DNA"/>
</dbReference>
<feature type="region of interest" description="Disordered" evidence="1">
    <location>
        <begin position="110"/>
        <end position="129"/>
    </location>
</feature>
<accession>A0A0H3DA12</accession>
<keyword evidence="2" id="KW-0472">Membrane</keyword>
<dbReference type="InterPro" id="IPR009937">
    <property type="entry name" value="Phage_holin_3_6"/>
</dbReference>
<evidence type="ECO:0000256" key="1">
    <source>
        <dbReference type="SAM" id="MobiDB-lite"/>
    </source>
</evidence>
<keyword evidence="2" id="KW-0812">Transmembrane</keyword>
<evidence type="ECO:0000313" key="3">
    <source>
        <dbReference type="EMBL" id="ADJ47486.1"/>
    </source>
</evidence>